<dbReference type="Pfam" id="PF04161">
    <property type="entry name" value="Arv1"/>
    <property type="match status" value="1"/>
</dbReference>
<name>A0ABQ8UI20_9EUKA</name>
<evidence type="ECO:0000256" key="12">
    <source>
        <dbReference type="SAM" id="MobiDB-lite"/>
    </source>
</evidence>
<evidence type="ECO:0000256" key="3">
    <source>
        <dbReference type="ARBA" id="ARBA00009187"/>
    </source>
</evidence>
<keyword evidence="10 11" id="KW-0472">Membrane</keyword>
<gene>
    <name evidence="14" type="ORF">PAPYR_5407</name>
</gene>
<keyword evidence="15" id="KW-1185">Reference proteome</keyword>
<comment type="function">
    <text evidence="11">Mediator of sterol homeostasis involved in sterol uptake, trafficking and distribution into membranes.</text>
</comment>
<keyword evidence="11" id="KW-0746">Sphingolipid metabolism</keyword>
<dbReference type="EMBL" id="JAPMOS010000025">
    <property type="protein sequence ID" value="KAJ4458875.1"/>
    <property type="molecule type" value="Genomic_DNA"/>
</dbReference>
<evidence type="ECO:0000256" key="9">
    <source>
        <dbReference type="ARBA" id="ARBA00023098"/>
    </source>
</evidence>
<sequence>MTEKLSYVPPAAAAPQTSCYQCIECGELVGELVKTFSPGNFKLTHCDHCQRIADSLLESEPLPIALQLFLLKKRAYRHLVNNRFLLTFTGWQGLVRYLGIVILFDAYIKWTHSVGGAESILQSLITAESPYSFTDILFAVLLEYIGYVTGIYVGLLVAARYFPLNARPTPHGQAGNAHPPRFRKTNVLVSVLVASFGKALFLVALVWDYPLRFVDLINCFVFACHVRSIEVVFFRTVRSVIPPAAVVACGVLVRFAVRCFCCLSPAIPCVIKISRGETAPCRRSTMPDRDMTLQPDLPASNLWPFVKGASKQPHTRNETARTSSQRREPPRSAALAQLSASSAKVGVQVLSAVPWFISPHRAQPSQMRTERCTYSWFRIYPGHGIRFVRLDSKAFLFASGKCRHQFHMKRSPRTILWTGEWRKAHKKDVTVEVHKRAKRRTVRYQKDIIGMTLDEIRKTRTTKPEKTAAADAALKEVKARQKKQKKTTKFDGPKEKIAQKTVASQGRK</sequence>
<dbReference type="InterPro" id="IPR038630">
    <property type="entry name" value="L24e/L24_sf"/>
</dbReference>
<evidence type="ECO:0000256" key="6">
    <source>
        <dbReference type="ARBA" id="ARBA00022824"/>
    </source>
</evidence>
<dbReference type="Gene3D" id="2.30.170.20">
    <property type="entry name" value="Ribosomal protein L24e"/>
    <property type="match status" value="1"/>
</dbReference>
<feature type="transmembrane region" description="Helical" evidence="11">
    <location>
        <begin position="136"/>
        <end position="158"/>
    </location>
</feature>
<keyword evidence="8 11" id="KW-0445">Lipid transport</keyword>
<keyword evidence="4 11" id="KW-0813">Transport</keyword>
<feature type="domain" description="Large ribosomal subunit protein eL24-related N-terminal" evidence="13">
    <location>
        <begin position="367"/>
        <end position="431"/>
    </location>
</feature>
<feature type="transmembrane region" description="Helical" evidence="11">
    <location>
        <begin position="84"/>
        <end position="104"/>
    </location>
</feature>
<keyword evidence="14" id="KW-0689">Ribosomal protein</keyword>
<evidence type="ECO:0000256" key="2">
    <source>
        <dbReference type="ARBA" id="ARBA00005647"/>
    </source>
</evidence>
<comment type="subcellular location">
    <subcellularLocation>
        <location evidence="1 11">Endoplasmic reticulum membrane</location>
        <topology evidence="1 11">Multi-pass membrane protein</topology>
    </subcellularLocation>
</comment>
<protein>
    <recommendedName>
        <fullName evidence="11">Protein ARV</fullName>
    </recommendedName>
</protein>
<dbReference type="Gene3D" id="6.10.250.1270">
    <property type="match status" value="1"/>
</dbReference>
<keyword evidence="7 11" id="KW-1133">Transmembrane helix</keyword>
<organism evidence="14 15">
    <name type="scientific">Paratrimastix pyriformis</name>
    <dbReference type="NCBI Taxonomy" id="342808"/>
    <lineage>
        <taxon>Eukaryota</taxon>
        <taxon>Metamonada</taxon>
        <taxon>Preaxostyla</taxon>
        <taxon>Paratrimastigidae</taxon>
        <taxon>Paratrimastix</taxon>
    </lineage>
</organism>
<evidence type="ECO:0000256" key="7">
    <source>
        <dbReference type="ARBA" id="ARBA00022989"/>
    </source>
</evidence>
<evidence type="ECO:0000256" key="1">
    <source>
        <dbReference type="ARBA" id="ARBA00004477"/>
    </source>
</evidence>
<reference evidence="14" key="1">
    <citation type="journal article" date="2022" name="bioRxiv">
        <title>Genomics of Preaxostyla Flagellates Illuminates Evolutionary Transitions and the Path Towards Mitochondrial Loss.</title>
        <authorList>
            <person name="Novak L.V.F."/>
            <person name="Treitli S.C."/>
            <person name="Pyrih J."/>
            <person name="Halakuc P."/>
            <person name="Pipaliya S.V."/>
            <person name="Vacek V."/>
            <person name="Brzon O."/>
            <person name="Soukal P."/>
            <person name="Eme L."/>
            <person name="Dacks J.B."/>
            <person name="Karnkowska A."/>
            <person name="Elias M."/>
            <person name="Hampl V."/>
        </authorList>
    </citation>
    <scope>NUCLEOTIDE SEQUENCE</scope>
    <source>
        <strain evidence="14">RCP-MX</strain>
    </source>
</reference>
<accession>A0ABQ8UI20</accession>
<proteinExistence type="inferred from homology"/>
<feature type="region of interest" description="Disordered" evidence="12">
    <location>
        <begin position="460"/>
        <end position="508"/>
    </location>
</feature>
<evidence type="ECO:0000256" key="8">
    <source>
        <dbReference type="ARBA" id="ARBA00023055"/>
    </source>
</evidence>
<keyword evidence="14" id="KW-0687">Ribonucleoprotein</keyword>
<dbReference type="PANTHER" id="PTHR14467:SF0">
    <property type="entry name" value="PROTEIN ARV1"/>
    <property type="match status" value="1"/>
</dbReference>
<keyword evidence="9 11" id="KW-0443">Lipid metabolism</keyword>
<feature type="compositionally biased region" description="Basic and acidic residues" evidence="12">
    <location>
        <begin position="460"/>
        <end position="479"/>
    </location>
</feature>
<evidence type="ECO:0000256" key="4">
    <source>
        <dbReference type="ARBA" id="ARBA00022448"/>
    </source>
</evidence>
<dbReference type="CDD" id="cd00472">
    <property type="entry name" value="Ribosomal_L24e_L24"/>
    <property type="match status" value="1"/>
</dbReference>
<evidence type="ECO:0000256" key="10">
    <source>
        <dbReference type="ARBA" id="ARBA00023136"/>
    </source>
</evidence>
<dbReference type="InterPro" id="IPR007290">
    <property type="entry name" value="Arv1"/>
</dbReference>
<comment type="similarity">
    <text evidence="2">Belongs to the eukaryotic ribosomal protein eL24 family.</text>
</comment>
<evidence type="ECO:0000313" key="15">
    <source>
        <dbReference type="Proteomes" id="UP001141327"/>
    </source>
</evidence>
<evidence type="ECO:0000313" key="14">
    <source>
        <dbReference type="EMBL" id="KAJ4458875.1"/>
    </source>
</evidence>
<keyword evidence="5 11" id="KW-0812">Transmembrane</keyword>
<keyword evidence="6 11" id="KW-0256">Endoplasmic reticulum</keyword>
<feature type="region of interest" description="Disordered" evidence="12">
    <location>
        <begin position="307"/>
        <end position="335"/>
    </location>
</feature>
<dbReference type="Proteomes" id="UP001141327">
    <property type="component" value="Unassembled WGS sequence"/>
</dbReference>
<comment type="similarity">
    <text evidence="3 11">Belongs to the ARV1 family.</text>
</comment>
<dbReference type="PANTHER" id="PTHR14467">
    <property type="entry name" value="ARV1"/>
    <property type="match status" value="1"/>
</dbReference>
<feature type="compositionally biased region" description="Basic and acidic residues" evidence="12">
    <location>
        <begin position="315"/>
        <end position="330"/>
    </location>
</feature>
<dbReference type="SUPFAM" id="SSF57716">
    <property type="entry name" value="Glucocorticoid receptor-like (DNA-binding domain)"/>
    <property type="match status" value="1"/>
</dbReference>
<evidence type="ECO:0000256" key="5">
    <source>
        <dbReference type="ARBA" id="ARBA00022692"/>
    </source>
</evidence>
<dbReference type="InterPro" id="IPR000988">
    <property type="entry name" value="Ribosomal_eL24-rel_N"/>
</dbReference>
<evidence type="ECO:0000259" key="13">
    <source>
        <dbReference type="Pfam" id="PF01246"/>
    </source>
</evidence>
<comment type="function">
    <text evidence="11">Regulates also the sphingolipid metabolism.</text>
</comment>
<evidence type="ECO:0000256" key="11">
    <source>
        <dbReference type="RuleBase" id="RU368065"/>
    </source>
</evidence>
<comment type="caution">
    <text evidence="14">The sequence shown here is derived from an EMBL/GenBank/DDBJ whole genome shotgun (WGS) entry which is preliminary data.</text>
</comment>
<dbReference type="GO" id="GO:0005840">
    <property type="term" value="C:ribosome"/>
    <property type="evidence" value="ECO:0007669"/>
    <property type="project" value="UniProtKB-KW"/>
</dbReference>
<feature type="compositionally biased region" description="Basic and acidic residues" evidence="12">
    <location>
        <begin position="488"/>
        <end position="498"/>
    </location>
</feature>
<feature type="transmembrane region" description="Helical" evidence="11">
    <location>
        <begin position="187"/>
        <end position="207"/>
    </location>
</feature>
<dbReference type="Pfam" id="PF01246">
    <property type="entry name" value="Ribosomal_L24e"/>
    <property type="match status" value="1"/>
</dbReference>